<accession>A0ABM5P1N4</accession>
<dbReference type="EMBL" id="CP006935">
    <property type="protein sequence ID" value="AHC40231.1"/>
    <property type="molecule type" value="Genomic_DNA"/>
</dbReference>
<proteinExistence type="predicted"/>
<evidence type="ECO:0000313" key="1">
    <source>
        <dbReference type="EMBL" id="AHC40231.1"/>
    </source>
</evidence>
<name>A0ABM5P1N4_9MOLU</name>
<organism evidence="1 2">
    <name type="scientific">Mycoplasma ovis str. Michigan</name>
    <dbReference type="NCBI Taxonomy" id="1415773"/>
    <lineage>
        <taxon>Bacteria</taxon>
        <taxon>Bacillati</taxon>
        <taxon>Mycoplasmatota</taxon>
        <taxon>Mollicutes</taxon>
        <taxon>Mycoplasmataceae</taxon>
        <taxon>Mycoplasma</taxon>
    </lineage>
</organism>
<keyword evidence="2" id="KW-1185">Reference proteome</keyword>
<gene>
    <name evidence="1" type="ORF">OVS_01730</name>
</gene>
<protein>
    <submittedName>
        <fullName evidence="1">Uncharacterized protein</fullName>
    </submittedName>
</protein>
<sequence>MYLDHFKLSIIFYGKIIKPRENKSQRTTTILFKWLRP</sequence>
<reference evidence="1 2" key="1">
    <citation type="journal article" date="2014" name="Genome Announc.">
        <title>Complete Genome Sequence of Mycoplasma ovis Strain Michigan, a Hemoplasma of Sheep with Two Distinct 16S rRNA Genes.</title>
        <authorList>
            <person name="Deshuillers P.L."/>
            <person name="Santos A.P."/>
            <person name="do Nascimento N.C."/>
            <person name="Hampel J.A."/>
            <person name="Bergin I.L."/>
            <person name="Dyson M.C."/>
            <person name="Messick J.B."/>
        </authorList>
    </citation>
    <scope>NUCLEOTIDE SEQUENCE [LARGE SCALE GENOMIC DNA]</scope>
    <source>
        <strain evidence="1 2">Michigan</strain>
    </source>
</reference>
<evidence type="ECO:0000313" key="2">
    <source>
        <dbReference type="Proteomes" id="UP000018745"/>
    </source>
</evidence>
<dbReference type="Proteomes" id="UP000018745">
    <property type="component" value="Chromosome"/>
</dbReference>